<feature type="domain" description="Helicase-associated" evidence="2">
    <location>
        <begin position="106"/>
        <end position="172"/>
    </location>
</feature>
<comment type="caution">
    <text evidence="3">The sequence shown here is derived from an EMBL/GenBank/DDBJ whole genome shotgun (WGS) entry which is preliminary data.</text>
</comment>
<keyword evidence="3" id="KW-0547">Nucleotide-binding</keyword>
<dbReference type="EMBL" id="CAICTM010000471">
    <property type="protein sequence ID" value="CAB9511185.1"/>
    <property type="molecule type" value="Genomic_DNA"/>
</dbReference>
<feature type="domain" description="Helicase-associated" evidence="2">
    <location>
        <begin position="28"/>
        <end position="96"/>
    </location>
</feature>
<keyword evidence="3" id="KW-0347">Helicase</keyword>
<protein>
    <submittedName>
        <fullName evidence="3">Helicase</fullName>
    </submittedName>
</protein>
<dbReference type="OrthoDB" id="47450at2759"/>
<dbReference type="AlphaFoldDB" id="A0A9N8DZJ5"/>
<evidence type="ECO:0000259" key="2">
    <source>
        <dbReference type="Pfam" id="PF03457"/>
    </source>
</evidence>
<evidence type="ECO:0000313" key="4">
    <source>
        <dbReference type="Proteomes" id="UP001153069"/>
    </source>
</evidence>
<dbReference type="Gene3D" id="6.10.140.530">
    <property type="match status" value="2"/>
</dbReference>
<organism evidence="3 4">
    <name type="scientific">Seminavis robusta</name>
    <dbReference type="NCBI Taxonomy" id="568900"/>
    <lineage>
        <taxon>Eukaryota</taxon>
        <taxon>Sar</taxon>
        <taxon>Stramenopiles</taxon>
        <taxon>Ochrophyta</taxon>
        <taxon>Bacillariophyta</taxon>
        <taxon>Bacillariophyceae</taxon>
        <taxon>Bacillariophycidae</taxon>
        <taxon>Naviculales</taxon>
        <taxon>Naviculaceae</taxon>
        <taxon>Seminavis</taxon>
    </lineage>
</organism>
<proteinExistence type="predicted"/>
<gene>
    <name evidence="3" type="ORF">SEMRO_472_G149930.1</name>
</gene>
<feature type="region of interest" description="Disordered" evidence="1">
    <location>
        <begin position="437"/>
        <end position="515"/>
    </location>
</feature>
<feature type="compositionally biased region" description="Polar residues" evidence="1">
    <location>
        <begin position="13"/>
        <end position="22"/>
    </location>
</feature>
<dbReference type="PANTHER" id="PTHR33418:SF1">
    <property type="entry name" value="HELICASE-ASSOCIATED DOMAIN-CONTAINING PROTEIN"/>
    <property type="match status" value="1"/>
</dbReference>
<sequence length="515" mass="55487">MTSEDTVVKSPPSDAQFTPGSNARTFGERWNEMYQRLCRYKEANGHCLVPNRYPEDRKLGAWVSAQRRHYKILTSGKKESTPMTLERAQKLIDLGFDWSTTDPRHVSWEDRFEQLKNFKTTYGHVQVPMGWSENPSLSNWVSAQRQDYKLFQKGRPSRLNQHKINLLSRVGFVWEAQRGGRRRKLEPLKEGERPPASPPRSPAVQGVAVGTPQDDGKETSDAAASLAAAHHHHHHHAAGLFPGGLHPMLANSMMGGGFLDPMSQQAALMRAAAFGGASAAGPAGQVLTPLQNRQLLAQLPGGGMTGMPMAGIPHEALLGHHHHHGMDPTTADFALRLQQQGLQEQAILRDRALASLAAQGSLLGQQNPGAGMSHGLPFATAAAAAATPKSDRANLISSALAATNKRSAGANNAAVAMGLGTFPMAAGAMMAPIRGNAGMNAKSSSSNEQPNSRRSSPLEPGTSSSPRSPSGRKRDASGMTISEMFDPELEPNAKKAKTQQEESKTEVARRKEESD</sequence>
<accession>A0A9N8DZJ5</accession>
<dbReference type="GO" id="GO:0004386">
    <property type="term" value="F:helicase activity"/>
    <property type="evidence" value="ECO:0007669"/>
    <property type="project" value="UniProtKB-KW"/>
</dbReference>
<dbReference type="Proteomes" id="UP001153069">
    <property type="component" value="Unassembled WGS sequence"/>
</dbReference>
<evidence type="ECO:0000313" key="3">
    <source>
        <dbReference type="EMBL" id="CAB9511185.1"/>
    </source>
</evidence>
<feature type="region of interest" description="Disordered" evidence="1">
    <location>
        <begin position="183"/>
        <end position="231"/>
    </location>
</feature>
<feature type="compositionally biased region" description="Low complexity" evidence="1">
    <location>
        <begin position="460"/>
        <end position="469"/>
    </location>
</feature>
<name>A0A9N8DZJ5_9STRA</name>
<keyword evidence="3" id="KW-0378">Hydrolase</keyword>
<dbReference type="Pfam" id="PF03457">
    <property type="entry name" value="HA"/>
    <property type="match status" value="2"/>
</dbReference>
<feature type="compositionally biased region" description="Basic and acidic residues" evidence="1">
    <location>
        <begin position="498"/>
        <end position="515"/>
    </location>
</feature>
<dbReference type="InterPro" id="IPR005114">
    <property type="entry name" value="Helicase_assoc"/>
</dbReference>
<dbReference type="PANTHER" id="PTHR33418">
    <property type="entry name" value="HELICASE-ASSOCIATED"/>
    <property type="match status" value="1"/>
</dbReference>
<evidence type="ECO:0000256" key="1">
    <source>
        <dbReference type="SAM" id="MobiDB-lite"/>
    </source>
</evidence>
<reference evidence="3" key="1">
    <citation type="submission" date="2020-06" db="EMBL/GenBank/DDBJ databases">
        <authorList>
            <consortium name="Plant Systems Biology data submission"/>
        </authorList>
    </citation>
    <scope>NUCLEOTIDE SEQUENCE</scope>
    <source>
        <strain evidence="3">D6</strain>
    </source>
</reference>
<keyword evidence="3" id="KW-0067">ATP-binding</keyword>
<keyword evidence="4" id="KW-1185">Reference proteome</keyword>
<feature type="region of interest" description="Disordered" evidence="1">
    <location>
        <begin position="1"/>
        <end position="22"/>
    </location>
</feature>
<feature type="compositionally biased region" description="Polar residues" evidence="1">
    <location>
        <begin position="441"/>
        <end position="455"/>
    </location>
</feature>